<evidence type="ECO:0000256" key="1">
    <source>
        <dbReference type="SAM" id="MobiDB-lite"/>
    </source>
</evidence>
<feature type="compositionally biased region" description="Polar residues" evidence="1">
    <location>
        <begin position="34"/>
        <end position="52"/>
    </location>
</feature>
<dbReference type="EMBL" id="BGZK01000724">
    <property type="protein sequence ID" value="GBP57983.1"/>
    <property type="molecule type" value="Genomic_DNA"/>
</dbReference>
<gene>
    <name evidence="2" type="ORF">EVAR_82622_1</name>
</gene>
<dbReference type="AlphaFoldDB" id="A0A4C1X4C1"/>
<organism evidence="2 3">
    <name type="scientific">Eumeta variegata</name>
    <name type="common">Bagworm moth</name>
    <name type="synonym">Eumeta japonica</name>
    <dbReference type="NCBI Taxonomy" id="151549"/>
    <lineage>
        <taxon>Eukaryota</taxon>
        <taxon>Metazoa</taxon>
        <taxon>Ecdysozoa</taxon>
        <taxon>Arthropoda</taxon>
        <taxon>Hexapoda</taxon>
        <taxon>Insecta</taxon>
        <taxon>Pterygota</taxon>
        <taxon>Neoptera</taxon>
        <taxon>Endopterygota</taxon>
        <taxon>Lepidoptera</taxon>
        <taxon>Glossata</taxon>
        <taxon>Ditrysia</taxon>
        <taxon>Tineoidea</taxon>
        <taxon>Psychidae</taxon>
        <taxon>Oiketicinae</taxon>
        <taxon>Eumeta</taxon>
    </lineage>
</organism>
<comment type="caution">
    <text evidence="2">The sequence shown here is derived from an EMBL/GenBank/DDBJ whole genome shotgun (WGS) entry which is preliminary data.</text>
</comment>
<sequence length="208" mass="23316">MGNIRGRWLLTSSGLFVLANRHNLRTFPKPDLSVTRTSSSKSFNDPLSSARKSTPRKLRPQRSGETTWDLYNPSFGADPPVRSSEWRGSRVYVNVEDTSIKHKVRPTNIISNFKSLLQVFLNVQTCYMIDESGEKWNRVVPSDVNPTPVGSVRSIYLIKGNGKPIEIPHVGSRIYQSVHITFFYCNLYVPPAGIHLAGGFIGQRLPAS</sequence>
<keyword evidence="3" id="KW-1185">Reference proteome</keyword>
<proteinExistence type="predicted"/>
<evidence type="ECO:0000313" key="2">
    <source>
        <dbReference type="EMBL" id="GBP57983.1"/>
    </source>
</evidence>
<feature type="region of interest" description="Disordered" evidence="1">
    <location>
        <begin position="31"/>
        <end position="66"/>
    </location>
</feature>
<protein>
    <submittedName>
        <fullName evidence="2">Uncharacterized protein</fullName>
    </submittedName>
</protein>
<accession>A0A4C1X4C1</accession>
<reference evidence="2 3" key="1">
    <citation type="journal article" date="2019" name="Commun. Biol.">
        <title>The bagworm genome reveals a unique fibroin gene that provides high tensile strength.</title>
        <authorList>
            <person name="Kono N."/>
            <person name="Nakamura H."/>
            <person name="Ohtoshi R."/>
            <person name="Tomita M."/>
            <person name="Numata K."/>
            <person name="Arakawa K."/>
        </authorList>
    </citation>
    <scope>NUCLEOTIDE SEQUENCE [LARGE SCALE GENOMIC DNA]</scope>
</reference>
<evidence type="ECO:0000313" key="3">
    <source>
        <dbReference type="Proteomes" id="UP000299102"/>
    </source>
</evidence>
<dbReference type="Proteomes" id="UP000299102">
    <property type="component" value="Unassembled WGS sequence"/>
</dbReference>
<name>A0A4C1X4C1_EUMVA</name>